<feature type="domain" description="YCII-related" evidence="3">
    <location>
        <begin position="1"/>
        <end position="112"/>
    </location>
</feature>
<evidence type="ECO:0000259" key="3">
    <source>
        <dbReference type="Pfam" id="PF03795"/>
    </source>
</evidence>
<dbReference type="STRING" id="208439.AJAP_16865"/>
<evidence type="ECO:0000313" key="4">
    <source>
        <dbReference type="EMBL" id="AIG76241.1"/>
    </source>
</evidence>
<organism evidence="4 5">
    <name type="scientific">Amycolatopsis japonica</name>
    <dbReference type="NCBI Taxonomy" id="208439"/>
    <lineage>
        <taxon>Bacteria</taxon>
        <taxon>Bacillati</taxon>
        <taxon>Actinomycetota</taxon>
        <taxon>Actinomycetes</taxon>
        <taxon>Pseudonocardiales</taxon>
        <taxon>Pseudonocardiaceae</taxon>
        <taxon>Amycolatopsis</taxon>
        <taxon>Amycolatopsis japonica group</taxon>
    </lineage>
</organism>
<dbReference type="HOGENOM" id="CLU_130902_0_0_11"/>
<dbReference type="SUPFAM" id="SSF54909">
    <property type="entry name" value="Dimeric alpha+beta barrel"/>
    <property type="match status" value="1"/>
</dbReference>
<dbReference type="PANTHER" id="PTHR35174">
    <property type="entry name" value="BLL7171 PROTEIN-RELATED"/>
    <property type="match status" value="1"/>
</dbReference>
<dbReference type="InterPro" id="IPR011008">
    <property type="entry name" value="Dimeric_a/b-barrel"/>
</dbReference>
<gene>
    <name evidence="4" type="ORF">AJAP_16865</name>
</gene>
<dbReference type="PANTHER" id="PTHR35174:SF4">
    <property type="entry name" value="BLL7163 PROTEIN"/>
    <property type="match status" value="1"/>
</dbReference>
<accession>A0A075UV34</accession>
<dbReference type="Pfam" id="PF03795">
    <property type="entry name" value="YCII"/>
    <property type="match status" value="1"/>
</dbReference>
<evidence type="ECO:0000256" key="1">
    <source>
        <dbReference type="ARBA" id="ARBA00007689"/>
    </source>
</evidence>
<dbReference type="eggNOG" id="COG3795">
    <property type="taxonomic scope" value="Bacteria"/>
</dbReference>
<dbReference type="InterPro" id="IPR005545">
    <property type="entry name" value="YCII"/>
</dbReference>
<dbReference type="KEGG" id="aja:AJAP_16865"/>
<name>A0A075UV34_9PSEU</name>
<feature type="region of interest" description="Disordered" evidence="2">
    <location>
        <begin position="120"/>
        <end position="141"/>
    </location>
</feature>
<dbReference type="RefSeq" id="WP_038512586.1">
    <property type="nucleotide sequence ID" value="NZ_CP008953.1"/>
</dbReference>
<dbReference type="Proteomes" id="UP000028492">
    <property type="component" value="Chromosome"/>
</dbReference>
<sequence length="141" mass="15404">MRFMIIIKSDEDSEAGKMPPMEALTAMAKFNQEMLDAGVLVGGEGLQESSKGARVTLSAAGATVTDGPFTEAKELVGGFWIVDVPSRAEAIEWAKRCPTPPTGDTVLEVRKILEAEDFGENFTPELQENEQRMRDEIAERA</sequence>
<reference evidence="4 5" key="1">
    <citation type="journal article" date="2014" name="J. Biotechnol.">
        <title>Complete genome sequence of the actinobacterium Amycolatopsis japonica MG417-CF17(T) (=DSM 44213T) producing (S,S)-N,N'-ethylenediaminedisuccinic acid.</title>
        <authorList>
            <person name="Stegmann E."/>
            <person name="Albersmeier A."/>
            <person name="Spohn M."/>
            <person name="Gert H."/>
            <person name="Weber T."/>
            <person name="Wohlleben W."/>
            <person name="Kalinowski J."/>
            <person name="Ruckert C."/>
        </authorList>
    </citation>
    <scope>NUCLEOTIDE SEQUENCE [LARGE SCALE GENOMIC DNA]</scope>
    <source>
        <strain evidence="5">MG417-CF17 (DSM 44213)</strain>
    </source>
</reference>
<dbReference type="Gene3D" id="3.30.70.1060">
    <property type="entry name" value="Dimeric alpha+beta barrel"/>
    <property type="match status" value="1"/>
</dbReference>
<evidence type="ECO:0000313" key="5">
    <source>
        <dbReference type="Proteomes" id="UP000028492"/>
    </source>
</evidence>
<comment type="similarity">
    <text evidence="1">Belongs to the YciI family.</text>
</comment>
<proteinExistence type="inferred from homology"/>
<keyword evidence="5" id="KW-1185">Reference proteome</keyword>
<dbReference type="EMBL" id="CP008953">
    <property type="protein sequence ID" value="AIG76241.1"/>
    <property type="molecule type" value="Genomic_DNA"/>
</dbReference>
<feature type="compositionally biased region" description="Basic and acidic residues" evidence="2">
    <location>
        <begin position="129"/>
        <end position="141"/>
    </location>
</feature>
<dbReference type="AlphaFoldDB" id="A0A075UV34"/>
<protein>
    <recommendedName>
        <fullName evidence="3">YCII-related domain-containing protein</fullName>
    </recommendedName>
</protein>
<evidence type="ECO:0000256" key="2">
    <source>
        <dbReference type="SAM" id="MobiDB-lite"/>
    </source>
</evidence>